<dbReference type="Gene3D" id="3.40.50.300">
    <property type="entry name" value="P-loop containing nucleotide triphosphate hydrolases"/>
    <property type="match status" value="1"/>
</dbReference>
<evidence type="ECO:0000256" key="3">
    <source>
        <dbReference type="ARBA" id="ARBA00022741"/>
    </source>
</evidence>
<dbReference type="GO" id="GO:0005524">
    <property type="term" value="F:ATP binding"/>
    <property type="evidence" value="ECO:0007669"/>
    <property type="project" value="UniProtKB-KW"/>
</dbReference>
<evidence type="ECO:0000313" key="9">
    <source>
        <dbReference type="Proteomes" id="UP001501231"/>
    </source>
</evidence>
<keyword evidence="5" id="KW-1278">Translocase</keyword>
<sequence length="353" mass="37562">MAEVEITGLEKTYPGGARPAVRAVSATVADGELLVLLGPSGCGKTTLLRMIAGLETPDAGTIRIGGADITHLPPRERDLSMVFQSYAVFPHRTVARNIGFGLAMRKTARREIEAKVEWAAGLLRLEDLLDRYPAQLSGGQRQRVAVARAIVMEPDVLLMDEPLSNLDALLRLQFRAELKKLLADLGTTCVYVTHDQVEALSLGERVAVMDEGEIVQAGAPLEVYDAPASIFVGGFLGSPPMNFLEAVVDGGAIELEGQRIPAPPGWTAGPVLIGVRAETIIASGTEAADALRAAAEVVEPLGSATLVTALVGGQRLKVQVPADFTVAPGDRLWLRPRPDRLGRYDPRTGLALT</sequence>
<dbReference type="EMBL" id="BAAARW010000020">
    <property type="protein sequence ID" value="GAA2433599.1"/>
    <property type="molecule type" value="Genomic_DNA"/>
</dbReference>
<dbReference type="InterPro" id="IPR003593">
    <property type="entry name" value="AAA+_ATPase"/>
</dbReference>
<evidence type="ECO:0000259" key="7">
    <source>
        <dbReference type="PROSITE" id="PS50893"/>
    </source>
</evidence>
<dbReference type="RefSeq" id="WP_344592676.1">
    <property type="nucleotide sequence ID" value="NZ_BAAARW010000020.1"/>
</dbReference>
<dbReference type="InterPro" id="IPR017871">
    <property type="entry name" value="ABC_transporter-like_CS"/>
</dbReference>
<dbReference type="InterPro" id="IPR047641">
    <property type="entry name" value="ABC_transpr_MalK/UgpC-like"/>
</dbReference>
<evidence type="ECO:0000256" key="2">
    <source>
        <dbReference type="ARBA" id="ARBA00022475"/>
    </source>
</evidence>
<keyword evidence="4 8" id="KW-0067">ATP-binding</keyword>
<dbReference type="Gene3D" id="2.40.50.100">
    <property type="match status" value="1"/>
</dbReference>
<evidence type="ECO:0000256" key="4">
    <source>
        <dbReference type="ARBA" id="ARBA00022840"/>
    </source>
</evidence>
<keyword evidence="9" id="KW-1185">Reference proteome</keyword>
<organism evidence="8 9">
    <name type="scientific">Actinomadura vinacea</name>
    <dbReference type="NCBI Taxonomy" id="115336"/>
    <lineage>
        <taxon>Bacteria</taxon>
        <taxon>Bacillati</taxon>
        <taxon>Actinomycetota</taxon>
        <taxon>Actinomycetes</taxon>
        <taxon>Streptosporangiales</taxon>
        <taxon>Thermomonosporaceae</taxon>
        <taxon>Actinomadura</taxon>
    </lineage>
</organism>
<dbReference type="SUPFAM" id="SSF50331">
    <property type="entry name" value="MOP-like"/>
    <property type="match status" value="1"/>
</dbReference>
<comment type="caution">
    <text evidence="8">The sequence shown here is derived from an EMBL/GenBank/DDBJ whole genome shotgun (WGS) entry which is preliminary data.</text>
</comment>
<dbReference type="InterPro" id="IPR027417">
    <property type="entry name" value="P-loop_NTPase"/>
</dbReference>
<dbReference type="SMART" id="SM00382">
    <property type="entry name" value="AAA"/>
    <property type="match status" value="1"/>
</dbReference>
<evidence type="ECO:0000313" key="8">
    <source>
        <dbReference type="EMBL" id="GAA2433599.1"/>
    </source>
</evidence>
<keyword evidence="3" id="KW-0547">Nucleotide-binding</keyword>
<dbReference type="InterPro" id="IPR040582">
    <property type="entry name" value="OB_MalK-like"/>
</dbReference>
<dbReference type="InterPro" id="IPR008995">
    <property type="entry name" value="Mo/tungstate-bd_C_term_dom"/>
</dbReference>
<name>A0ABN3JM16_9ACTN</name>
<dbReference type="SUPFAM" id="SSF52540">
    <property type="entry name" value="P-loop containing nucleoside triphosphate hydrolases"/>
    <property type="match status" value="1"/>
</dbReference>
<proteinExistence type="predicted"/>
<dbReference type="PROSITE" id="PS50893">
    <property type="entry name" value="ABC_TRANSPORTER_2"/>
    <property type="match status" value="1"/>
</dbReference>
<evidence type="ECO:0000256" key="1">
    <source>
        <dbReference type="ARBA" id="ARBA00022448"/>
    </source>
</evidence>
<feature type="domain" description="ABC transporter" evidence="7">
    <location>
        <begin position="4"/>
        <end position="236"/>
    </location>
</feature>
<keyword evidence="6" id="KW-0472">Membrane</keyword>
<evidence type="ECO:0000256" key="5">
    <source>
        <dbReference type="ARBA" id="ARBA00022967"/>
    </source>
</evidence>
<dbReference type="PROSITE" id="PS00211">
    <property type="entry name" value="ABC_TRANSPORTER_1"/>
    <property type="match status" value="1"/>
</dbReference>
<reference evidence="8 9" key="1">
    <citation type="journal article" date="2019" name="Int. J. Syst. Evol. Microbiol.">
        <title>The Global Catalogue of Microorganisms (GCM) 10K type strain sequencing project: providing services to taxonomists for standard genome sequencing and annotation.</title>
        <authorList>
            <consortium name="The Broad Institute Genomics Platform"/>
            <consortium name="The Broad Institute Genome Sequencing Center for Infectious Disease"/>
            <person name="Wu L."/>
            <person name="Ma J."/>
        </authorList>
    </citation>
    <scope>NUCLEOTIDE SEQUENCE [LARGE SCALE GENOMIC DNA]</scope>
    <source>
        <strain evidence="8 9">JCM 3325</strain>
    </source>
</reference>
<dbReference type="Pfam" id="PF00005">
    <property type="entry name" value="ABC_tran"/>
    <property type="match status" value="1"/>
</dbReference>
<keyword evidence="2" id="KW-1003">Cell membrane</keyword>
<accession>A0ABN3JM16</accession>
<dbReference type="InterPro" id="IPR012340">
    <property type="entry name" value="NA-bd_OB-fold"/>
</dbReference>
<dbReference type="Pfam" id="PF17912">
    <property type="entry name" value="OB_MalK"/>
    <property type="match status" value="1"/>
</dbReference>
<keyword evidence="1" id="KW-0813">Transport</keyword>
<gene>
    <name evidence="8" type="ORF">GCM10010191_54750</name>
</gene>
<dbReference type="PANTHER" id="PTHR43875:SF15">
    <property type="entry name" value="TREHALOSE IMPORT ATP-BINDING PROTEIN SUGC"/>
    <property type="match status" value="1"/>
</dbReference>
<evidence type="ECO:0000256" key="6">
    <source>
        <dbReference type="ARBA" id="ARBA00023136"/>
    </source>
</evidence>
<dbReference type="InterPro" id="IPR003439">
    <property type="entry name" value="ABC_transporter-like_ATP-bd"/>
</dbReference>
<dbReference type="PANTHER" id="PTHR43875">
    <property type="entry name" value="MALTODEXTRIN IMPORT ATP-BINDING PROTEIN MSMX"/>
    <property type="match status" value="1"/>
</dbReference>
<dbReference type="Proteomes" id="UP001501231">
    <property type="component" value="Unassembled WGS sequence"/>
</dbReference>
<protein>
    <submittedName>
        <fullName evidence="8">ABC transporter ATP-binding protein</fullName>
    </submittedName>
</protein>
<dbReference type="Gene3D" id="2.40.50.140">
    <property type="entry name" value="Nucleic acid-binding proteins"/>
    <property type="match status" value="1"/>
</dbReference>